<name>A0A2I0VQM1_9ASPA</name>
<feature type="signal peptide" evidence="1">
    <location>
        <begin position="1"/>
        <end position="21"/>
    </location>
</feature>
<dbReference type="InterPro" id="IPR036691">
    <property type="entry name" value="Endo/exonu/phosph_ase_sf"/>
</dbReference>
<dbReference type="SUPFAM" id="SSF56219">
    <property type="entry name" value="DNase I-like"/>
    <property type="match status" value="1"/>
</dbReference>
<protein>
    <submittedName>
        <fullName evidence="2">Threonine dehydratase</fullName>
    </submittedName>
</protein>
<reference evidence="2 3" key="2">
    <citation type="journal article" date="2017" name="Nature">
        <title>The Apostasia genome and the evolution of orchids.</title>
        <authorList>
            <person name="Zhang G.Q."/>
            <person name="Liu K.W."/>
            <person name="Li Z."/>
            <person name="Lohaus R."/>
            <person name="Hsiao Y.Y."/>
            <person name="Niu S.C."/>
            <person name="Wang J.Y."/>
            <person name="Lin Y.C."/>
            <person name="Xu Q."/>
            <person name="Chen L.J."/>
            <person name="Yoshida K."/>
            <person name="Fujiwara S."/>
            <person name="Wang Z.W."/>
            <person name="Zhang Y.Q."/>
            <person name="Mitsuda N."/>
            <person name="Wang M."/>
            <person name="Liu G.H."/>
            <person name="Pecoraro L."/>
            <person name="Huang H.X."/>
            <person name="Xiao X.J."/>
            <person name="Lin M."/>
            <person name="Wu X.Y."/>
            <person name="Wu W.L."/>
            <person name="Chen Y.Y."/>
            <person name="Chang S.B."/>
            <person name="Sakamoto S."/>
            <person name="Ohme-Takagi M."/>
            <person name="Yagi M."/>
            <person name="Zeng S.J."/>
            <person name="Shen C.Y."/>
            <person name="Yeh C.M."/>
            <person name="Luo Y.B."/>
            <person name="Tsai W.C."/>
            <person name="Van de Peer Y."/>
            <person name="Liu Z.J."/>
        </authorList>
    </citation>
    <scope>NUCLEOTIDE SEQUENCE [LARGE SCALE GENOMIC DNA]</scope>
    <source>
        <tissue evidence="2">The whole plant</tissue>
    </source>
</reference>
<reference evidence="2 3" key="1">
    <citation type="journal article" date="2016" name="Sci. Rep.">
        <title>The Dendrobium catenatum Lindl. genome sequence provides insights into polysaccharide synthase, floral development and adaptive evolution.</title>
        <authorList>
            <person name="Zhang G.Q."/>
            <person name="Xu Q."/>
            <person name="Bian C."/>
            <person name="Tsai W.C."/>
            <person name="Yeh C.M."/>
            <person name="Liu K.W."/>
            <person name="Yoshida K."/>
            <person name="Zhang L.S."/>
            <person name="Chang S.B."/>
            <person name="Chen F."/>
            <person name="Shi Y."/>
            <person name="Su Y.Y."/>
            <person name="Zhang Y.Q."/>
            <person name="Chen L.J."/>
            <person name="Yin Y."/>
            <person name="Lin M."/>
            <person name="Huang H."/>
            <person name="Deng H."/>
            <person name="Wang Z.W."/>
            <person name="Zhu S.L."/>
            <person name="Zhao X."/>
            <person name="Deng C."/>
            <person name="Niu S.C."/>
            <person name="Huang J."/>
            <person name="Wang M."/>
            <person name="Liu G.H."/>
            <person name="Yang H.J."/>
            <person name="Xiao X.J."/>
            <person name="Hsiao Y.Y."/>
            <person name="Wu W.L."/>
            <person name="Chen Y.Y."/>
            <person name="Mitsuda N."/>
            <person name="Ohme-Takagi M."/>
            <person name="Luo Y.B."/>
            <person name="Van de Peer Y."/>
            <person name="Liu Z.J."/>
        </authorList>
    </citation>
    <scope>NUCLEOTIDE SEQUENCE [LARGE SCALE GENOMIC DNA]</scope>
    <source>
        <tissue evidence="2">The whole plant</tissue>
    </source>
</reference>
<sequence length="149" mass="17128">MDLGVLKVILISFLMLERRGGNLPNPVAMDDFNALISDCNLNNIGFIGSPFTWNRSTLSQRLDRFPFNNDWLSVLTLTSIEHLSRTLYDHSPLLLSINANRIIGNAAFRFQNMWLSHVDFMNVINNNWNAPTYPDNNIKSMLRLWSKLS</sequence>
<evidence type="ECO:0000313" key="2">
    <source>
        <dbReference type="EMBL" id="PKU65705.1"/>
    </source>
</evidence>
<organism evidence="2 3">
    <name type="scientific">Dendrobium catenatum</name>
    <dbReference type="NCBI Taxonomy" id="906689"/>
    <lineage>
        <taxon>Eukaryota</taxon>
        <taxon>Viridiplantae</taxon>
        <taxon>Streptophyta</taxon>
        <taxon>Embryophyta</taxon>
        <taxon>Tracheophyta</taxon>
        <taxon>Spermatophyta</taxon>
        <taxon>Magnoliopsida</taxon>
        <taxon>Liliopsida</taxon>
        <taxon>Asparagales</taxon>
        <taxon>Orchidaceae</taxon>
        <taxon>Epidendroideae</taxon>
        <taxon>Malaxideae</taxon>
        <taxon>Dendrobiinae</taxon>
        <taxon>Dendrobium</taxon>
    </lineage>
</organism>
<feature type="chain" id="PRO_5014123802" evidence="1">
    <location>
        <begin position="22"/>
        <end position="149"/>
    </location>
</feature>
<dbReference type="PANTHER" id="PTHR33710">
    <property type="entry name" value="BNAC02G09200D PROTEIN"/>
    <property type="match status" value="1"/>
</dbReference>
<proteinExistence type="predicted"/>
<accession>A0A2I0VQM1</accession>
<dbReference type="Proteomes" id="UP000233837">
    <property type="component" value="Unassembled WGS sequence"/>
</dbReference>
<keyword evidence="3" id="KW-1185">Reference proteome</keyword>
<evidence type="ECO:0000313" key="3">
    <source>
        <dbReference type="Proteomes" id="UP000233837"/>
    </source>
</evidence>
<evidence type="ECO:0000256" key="1">
    <source>
        <dbReference type="SAM" id="SignalP"/>
    </source>
</evidence>
<dbReference type="EMBL" id="KZ503318">
    <property type="protein sequence ID" value="PKU65705.1"/>
    <property type="molecule type" value="Genomic_DNA"/>
</dbReference>
<gene>
    <name evidence="2" type="ORF">MA16_Dca009742</name>
</gene>
<keyword evidence="1" id="KW-0732">Signal</keyword>
<dbReference type="PANTHER" id="PTHR33710:SF71">
    <property type="entry name" value="ENDONUCLEASE_EXONUCLEASE_PHOSPHATASE DOMAIN-CONTAINING PROTEIN"/>
    <property type="match status" value="1"/>
</dbReference>
<dbReference type="STRING" id="906689.A0A2I0VQM1"/>
<dbReference type="AlphaFoldDB" id="A0A2I0VQM1"/>